<dbReference type="InterPro" id="IPR012944">
    <property type="entry name" value="SusD_RagB_dom"/>
</dbReference>
<keyword evidence="3" id="KW-0732">Signal</keyword>
<keyword evidence="5" id="KW-0998">Cell outer membrane</keyword>
<feature type="domain" description="RagB/SusD" evidence="6">
    <location>
        <begin position="359"/>
        <end position="480"/>
    </location>
</feature>
<keyword evidence="9" id="KW-1185">Reference proteome</keyword>
<accession>A0AAP2DI52</accession>
<proteinExistence type="inferred from homology"/>
<comment type="caution">
    <text evidence="8">The sequence shown here is derived from an EMBL/GenBank/DDBJ whole genome shotgun (WGS) entry which is preliminary data.</text>
</comment>
<keyword evidence="4" id="KW-0472">Membrane</keyword>
<dbReference type="SUPFAM" id="SSF48452">
    <property type="entry name" value="TPR-like"/>
    <property type="match status" value="1"/>
</dbReference>
<organism evidence="8 9">
    <name type="scientific">Chryseosolibacter histidini</name>
    <dbReference type="NCBI Taxonomy" id="2782349"/>
    <lineage>
        <taxon>Bacteria</taxon>
        <taxon>Pseudomonadati</taxon>
        <taxon>Bacteroidota</taxon>
        <taxon>Cytophagia</taxon>
        <taxon>Cytophagales</taxon>
        <taxon>Chryseotaleaceae</taxon>
        <taxon>Chryseosolibacter</taxon>
    </lineage>
</organism>
<dbReference type="InterPro" id="IPR011990">
    <property type="entry name" value="TPR-like_helical_dom_sf"/>
</dbReference>
<name>A0AAP2DI52_9BACT</name>
<dbReference type="Pfam" id="PF14322">
    <property type="entry name" value="SusD-like_3"/>
    <property type="match status" value="1"/>
</dbReference>
<evidence type="ECO:0000313" key="8">
    <source>
        <dbReference type="EMBL" id="MBT1695642.1"/>
    </source>
</evidence>
<dbReference type="AlphaFoldDB" id="A0AAP2DI52"/>
<feature type="domain" description="SusD-like N-terminal" evidence="7">
    <location>
        <begin position="21"/>
        <end position="224"/>
    </location>
</feature>
<dbReference type="InterPro" id="IPR033985">
    <property type="entry name" value="SusD-like_N"/>
</dbReference>
<evidence type="ECO:0000259" key="7">
    <source>
        <dbReference type="Pfam" id="PF14322"/>
    </source>
</evidence>
<protein>
    <submittedName>
        <fullName evidence="8">RagB/SusD family nutrient uptake outer membrane protein</fullName>
    </submittedName>
</protein>
<evidence type="ECO:0000256" key="5">
    <source>
        <dbReference type="ARBA" id="ARBA00023237"/>
    </source>
</evidence>
<evidence type="ECO:0000259" key="6">
    <source>
        <dbReference type="Pfam" id="PF07980"/>
    </source>
</evidence>
<comment type="similarity">
    <text evidence="2">Belongs to the SusD family.</text>
</comment>
<gene>
    <name evidence="8" type="ORF">KK083_02060</name>
</gene>
<sequence>MKKNLYAYITFVLLTTAGCSDYLEHLPDQRAELNTPAKVAELTASAYPRANYITFLEAMSDNAEDKALSGSDIINRSPWFFEDVPDRNEDTPDFYWFSAYTAIASANHVLEVIGNAPDQKPYNASKGEALVARAYAHFMLVTLFSRVYDPVTASQDPGIPYVTETEKEVVKKYERKTVAYVYEQIEKDLTEGLPLIDNNSYKEGAGKYHFTTAAAHAFATRFYLFKQDYRKVVDHANQTFPDGDILSNLRPLNSAAYRAQEPLVKLAEYTKADASANLLLVEAPSLWGRRLRNYRYGFSSHLLEKMVWDNNVTGGLWAYMFYGDDASVFTPKFREHFVKQDPNADIGTPYNIIPLFTAEEVLFNRAEANAMLGNYDEALKDLNDFASTRIIINDSNAPYYDPAKHTITRPRLLTFYKTQDVEAALVTAILDFKRVEFIFEGLRWFDILRHHIPVVHTPDNRKNIITLGPNDPRRVLQIPQEAQMSGIELNPR</sequence>
<dbReference type="Pfam" id="PF07980">
    <property type="entry name" value="SusD_RagB"/>
    <property type="match status" value="1"/>
</dbReference>
<evidence type="ECO:0000256" key="1">
    <source>
        <dbReference type="ARBA" id="ARBA00004442"/>
    </source>
</evidence>
<reference evidence="8 9" key="1">
    <citation type="submission" date="2021-05" db="EMBL/GenBank/DDBJ databases">
        <title>A Polyphasic approach of four new species of the genus Ohtaekwangia: Ohtaekwangia histidinii sp. nov., Ohtaekwangia cretensis sp. nov., Ohtaekwangia indiensis sp. nov., Ohtaekwangia reichenbachii sp. nov. from diverse environment.</title>
        <authorList>
            <person name="Octaviana S."/>
        </authorList>
    </citation>
    <scope>NUCLEOTIDE SEQUENCE [LARGE SCALE GENOMIC DNA]</scope>
    <source>
        <strain evidence="8 9">PWU4</strain>
    </source>
</reference>
<dbReference type="GO" id="GO:0009279">
    <property type="term" value="C:cell outer membrane"/>
    <property type="evidence" value="ECO:0007669"/>
    <property type="project" value="UniProtKB-SubCell"/>
</dbReference>
<dbReference type="Gene3D" id="1.25.40.390">
    <property type="match status" value="1"/>
</dbReference>
<dbReference type="Proteomes" id="UP001319200">
    <property type="component" value="Unassembled WGS sequence"/>
</dbReference>
<comment type="subcellular location">
    <subcellularLocation>
        <location evidence="1">Cell outer membrane</location>
    </subcellularLocation>
</comment>
<evidence type="ECO:0000256" key="4">
    <source>
        <dbReference type="ARBA" id="ARBA00023136"/>
    </source>
</evidence>
<evidence type="ECO:0000256" key="2">
    <source>
        <dbReference type="ARBA" id="ARBA00006275"/>
    </source>
</evidence>
<evidence type="ECO:0000256" key="3">
    <source>
        <dbReference type="ARBA" id="ARBA00022729"/>
    </source>
</evidence>
<evidence type="ECO:0000313" key="9">
    <source>
        <dbReference type="Proteomes" id="UP001319200"/>
    </source>
</evidence>
<dbReference type="RefSeq" id="WP_254160184.1">
    <property type="nucleotide sequence ID" value="NZ_JAHESF010000002.1"/>
</dbReference>
<dbReference type="EMBL" id="JAHESF010000002">
    <property type="protein sequence ID" value="MBT1695642.1"/>
    <property type="molecule type" value="Genomic_DNA"/>
</dbReference>
<dbReference type="PROSITE" id="PS51257">
    <property type="entry name" value="PROKAR_LIPOPROTEIN"/>
    <property type="match status" value="1"/>
</dbReference>